<feature type="domain" description="Tectonic-1-3 N-terminal" evidence="9">
    <location>
        <begin position="92"/>
        <end position="191"/>
    </location>
</feature>
<organism evidence="10 11">
    <name type="scientific">Pseudonaja textilis</name>
    <name type="common">Eastern brown snake</name>
    <dbReference type="NCBI Taxonomy" id="8673"/>
    <lineage>
        <taxon>Eukaryota</taxon>
        <taxon>Metazoa</taxon>
        <taxon>Chordata</taxon>
        <taxon>Craniata</taxon>
        <taxon>Vertebrata</taxon>
        <taxon>Euteleostomi</taxon>
        <taxon>Lepidosauria</taxon>
        <taxon>Squamata</taxon>
        <taxon>Bifurcata</taxon>
        <taxon>Unidentata</taxon>
        <taxon>Episquamata</taxon>
        <taxon>Toxicofera</taxon>
        <taxon>Serpentes</taxon>
        <taxon>Colubroidea</taxon>
        <taxon>Elapidae</taxon>
        <taxon>Hydrophiinae</taxon>
        <taxon>Pseudonaja</taxon>
    </lineage>
</organism>
<comment type="subunit">
    <text evidence="2">Part of the tectonic-like complex (also named B9 complex).</text>
</comment>
<keyword evidence="7" id="KW-1133">Transmembrane helix</keyword>
<accession>A0A670ZT80</accession>
<dbReference type="GO" id="GO:0060271">
    <property type="term" value="P:cilium assembly"/>
    <property type="evidence" value="ECO:0007669"/>
    <property type="project" value="TreeGrafter"/>
</dbReference>
<evidence type="ECO:0000256" key="5">
    <source>
        <dbReference type="ARBA" id="ARBA00023180"/>
    </source>
</evidence>
<evidence type="ECO:0000313" key="10">
    <source>
        <dbReference type="Ensembl" id="ENSPTXP00000025979.1"/>
    </source>
</evidence>
<dbReference type="Ensembl" id="ENSPTXT00000026784.1">
    <property type="protein sequence ID" value="ENSPTXP00000025979.1"/>
    <property type="gene ID" value="ENSPTXG00000018038.1"/>
</dbReference>
<keyword evidence="5" id="KW-0325">Glycoprotein</keyword>
<feature type="domain" description="Tectonic-1-3" evidence="8">
    <location>
        <begin position="217"/>
        <end position="375"/>
    </location>
</feature>
<dbReference type="GeneTree" id="ENSGT00570000079101"/>
<dbReference type="GO" id="GO:0005634">
    <property type="term" value="C:nucleus"/>
    <property type="evidence" value="ECO:0007669"/>
    <property type="project" value="Ensembl"/>
</dbReference>
<dbReference type="PANTHER" id="PTHR14611">
    <property type="entry name" value="TECTONIC FAMILY MEMBER"/>
    <property type="match status" value="1"/>
</dbReference>
<keyword evidence="3" id="KW-0732">Signal</keyword>
<feature type="region of interest" description="Disordered" evidence="6">
    <location>
        <begin position="1"/>
        <end position="34"/>
    </location>
</feature>
<name>A0A670ZT80_PSETE</name>
<reference evidence="10" key="1">
    <citation type="submission" date="2025-08" db="UniProtKB">
        <authorList>
            <consortium name="Ensembl"/>
        </authorList>
    </citation>
    <scope>IDENTIFICATION</scope>
</reference>
<keyword evidence="11" id="KW-1185">Reference proteome</keyword>
<evidence type="ECO:0000256" key="1">
    <source>
        <dbReference type="ARBA" id="ARBA00007633"/>
    </source>
</evidence>
<dbReference type="InterPro" id="IPR011677">
    <property type="entry name" value="TCTN1-3_dom"/>
</dbReference>
<sequence>MKRPPLGRPPAKRPSLGPPPVGSPRVGPRQAGLPASRQKKVLVSWEEVWAMSQRHVPLFSLKRIILTDFFWFFFFALFLKSLLMLLLSPTNVFSGCPCDLHPGFCDINCCCDSHCGSECNFGAPGCPFSFCLPGSTRAVSQVCLEKSLIFRNNTPFHTEILPGPDGCVLLFCVQLNDSTLNYLQVPQMVTTVNFPVLSAQYGRPSFTPPEQVWSSPSAFYQVGDQIQIYYAESSTLSVLKQPVGIGTSQICTDENPAGFLESKTTSCIRIFTDLISSCTSDPALDAASYYRNFSVLQVPVNFSDFHLFEVPIIPYSEPAVPGLNGNTCHNVVSEVNYEIEFNGIHGIQKVYVQFKLTNISGNPGVTLQQHFSLHFGSRRPPLTKRRSGNPGYITGAPLKALYRGIQQHVTILQNQANGQCSAAERFTVQFGENVRTGCQFSIPFKPEERNCSDLQELFYQAFQGGLSTGHLAITGNADPGHPEQWTRFFTQRCKLQDGHCMIPISLEIQVIWATVGLLSNPQAQVLGGRYYYLCRPLKSLGMYMNMLPLTSTVTFTDVTKWPESPHGQPDVYRKLPFDFFFPFKMALNEAVNGSRNILGTLIMSLMFYGILVSF</sequence>
<evidence type="ECO:0000259" key="9">
    <source>
        <dbReference type="Pfam" id="PF25752"/>
    </source>
</evidence>
<proteinExistence type="inferred from homology"/>
<keyword evidence="7" id="KW-0812">Transmembrane</keyword>
<dbReference type="Pfam" id="PF07773">
    <property type="entry name" value="TCTN_DUF1619"/>
    <property type="match status" value="2"/>
</dbReference>
<feature type="domain" description="Tectonic-1-3" evidence="8">
    <location>
        <begin position="387"/>
        <end position="557"/>
    </location>
</feature>
<feature type="transmembrane region" description="Helical" evidence="7">
    <location>
        <begin position="69"/>
        <end position="88"/>
    </location>
</feature>
<evidence type="ECO:0000256" key="6">
    <source>
        <dbReference type="SAM" id="MobiDB-lite"/>
    </source>
</evidence>
<dbReference type="OMA" id="KVQFGVN"/>
<keyword evidence="4" id="KW-0970">Cilium biogenesis/degradation</keyword>
<dbReference type="Proteomes" id="UP000472273">
    <property type="component" value="Unplaced"/>
</dbReference>
<dbReference type="GO" id="GO:0007224">
    <property type="term" value="P:smoothened signaling pathway"/>
    <property type="evidence" value="ECO:0007669"/>
    <property type="project" value="Ensembl"/>
</dbReference>
<evidence type="ECO:0000313" key="11">
    <source>
        <dbReference type="Proteomes" id="UP000472273"/>
    </source>
</evidence>
<evidence type="ECO:0000256" key="3">
    <source>
        <dbReference type="ARBA" id="ARBA00022729"/>
    </source>
</evidence>
<dbReference type="Pfam" id="PF25752">
    <property type="entry name" value="DUF1619_N"/>
    <property type="match status" value="1"/>
</dbReference>
<evidence type="ECO:0000259" key="8">
    <source>
        <dbReference type="Pfam" id="PF07773"/>
    </source>
</evidence>
<reference evidence="10" key="2">
    <citation type="submission" date="2025-09" db="UniProtKB">
        <authorList>
            <consortium name="Ensembl"/>
        </authorList>
    </citation>
    <scope>IDENTIFICATION</scope>
</reference>
<evidence type="ECO:0000256" key="4">
    <source>
        <dbReference type="ARBA" id="ARBA00022794"/>
    </source>
</evidence>
<dbReference type="AlphaFoldDB" id="A0A670ZT80"/>
<dbReference type="PANTHER" id="PTHR14611:SF4">
    <property type="entry name" value="TECTONIC-3"/>
    <property type="match status" value="1"/>
</dbReference>
<keyword evidence="7" id="KW-0472">Membrane</keyword>
<dbReference type="GO" id="GO:0043065">
    <property type="term" value="P:positive regulation of apoptotic process"/>
    <property type="evidence" value="ECO:0007669"/>
    <property type="project" value="Ensembl"/>
</dbReference>
<evidence type="ECO:0000256" key="2">
    <source>
        <dbReference type="ARBA" id="ARBA00011495"/>
    </source>
</evidence>
<gene>
    <name evidence="10" type="primary">TCTN3</name>
</gene>
<protein>
    <submittedName>
        <fullName evidence="10">Tectonic family member 3</fullName>
    </submittedName>
</protein>
<evidence type="ECO:0000256" key="7">
    <source>
        <dbReference type="SAM" id="Phobius"/>
    </source>
</evidence>
<dbReference type="InterPro" id="IPR040354">
    <property type="entry name" value="TCTN1-3"/>
</dbReference>
<dbReference type="InterPro" id="IPR057724">
    <property type="entry name" value="TCTN1-3_N"/>
</dbReference>
<comment type="similarity">
    <text evidence="1">Belongs to the tectonic family.</text>
</comment>